<dbReference type="PANTHER" id="PTHR43280">
    <property type="entry name" value="ARAC-FAMILY TRANSCRIPTIONAL REGULATOR"/>
    <property type="match status" value="1"/>
</dbReference>
<dbReference type="InterPro" id="IPR018062">
    <property type="entry name" value="HTH_AraC-typ_CS"/>
</dbReference>
<dbReference type="PROSITE" id="PS00041">
    <property type="entry name" value="HTH_ARAC_FAMILY_1"/>
    <property type="match status" value="1"/>
</dbReference>
<dbReference type="PROSITE" id="PS01124">
    <property type="entry name" value="HTH_ARAC_FAMILY_2"/>
    <property type="match status" value="1"/>
</dbReference>
<dbReference type="eggNOG" id="COG2207">
    <property type="taxonomic scope" value="Bacteria"/>
</dbReference>
<dbReference type="HOGENOM" id="CLU_000445_81_14_9"/>
<dbReference type="GO" id="GO:0003700">
    <property type="term" value="F:DNA-binding transcription factor activity"/>
    <property type="evidence" value="ECO:0007669"/>
    <property type="project" value="InterPro"/>
</dbReference>
<sequence>MKKQTESDLVAEAVAYMKLHFARPLKLTKVARHVGCSPAYLSRKFQAERSCTFTYCLNQIRVEQSKPLLLNPALTVGDVGYLVGFCEQSYFVKVFRRYTGMTPRQYQQSEKRGLSP</sequence>
<dbReference type="InterPro" id="IPR018060">
    <property type="entry name" value="HTH_AraC"/>
</dbReference>
<keyword evidence="3" id="KW-0804">Transcription</keyword>
<dbReference type="Gene3D" id="1.10.10.60">
    <property type="entry name" value="Homeodomain-like"/>
    <property type="match status" value="2"/>
</dbReference>
<keyword evidence="2" id="KW-0238">DNA-binding</keyword>
<dbReference type="AlphaFoldDB" id="A0A096BBU8"/>
<proteinExistence type="predicted"/>
<dbReference type="PANTHER" id="PTHR43280:SF28">
    <property type="entry name" value="HTH-TYPE TRANSCRIPTIONAL ACTIVATOR RHAS"/>
    <property type="match status" value="1"/>
</dbReference>
<dbReference type="PRINTS" id="PR00032">
    <property type="entry name" value="HTHARAC"/>
</dbReference>
<dbReference type="EMBL" id="ADLO01000026">
    <property type="protein sequence ID" value="KGF56838.1"/>
    <property type="molecule type" value="Genomic_DNA"/>
</dbReference>
<evidence type="ECO:0000313" key="6">
    <source>
        <dbReference type="Proteomes" id="UP000029585"/>
    </source>
</evidence>
<dbReference type="InterPro" id="IPR009057">
    <property type="entry name" value="Homeodomain-like_sf"/>
</dbReference>
<organism evidence="5 6">
    <name type="scientific">Flavonifractor plautii 1_3_50AFAA</name>
    <dbReference type="NCBI Taxonomy" id="742738"/>
    <lineage>
        <taxon>Bacteria</taxon>
        <taxon>Bacillati</taxon>
        <taxon>Bacillota</taxon>
        <taxon>Clostridia</taxon>
        <taxon>Eubacteriales</taxon>
        <taxon>Oscillospiraceae</taxon>
        <taxon>Flavonifractor</taxon>
    </lineage>
</organism>
<evidence type="ECO:0000259" key="4">
    <source>
        <dbReference type="PROSITE" id="PS01124"/>
    </source>
</evidence>
<dbReference type="SMART" id="SM00342">
    <property type="entry name" value="HTH_ARAC"/>
    <property type="match status" value="1"/>
</dbReference>
<keyword evidence="1" id="KW-0805">Transcription regulation</keyword>
<dbReference type="PATRIC" id="fig|742738.3.peg.696"/>
<dbReference type="GO" id="GO:0043565">
    <property type="term" value="F:sequence-specific DNA binding"/>
    <property type="evidence" value="ECO:0007669"/>
    <property type="project" value="InterPro"/>
</dbReference>
<evidence type="ECO:0000256" key="2">
    <source>
        <dbReference type="ARBA" id="ARBA00023125"/>
    </source>
</evidence>
<accession>A0A096BBU8</accession>
<evidence type="ECO:0000313" key="5">
    <source>
        <dbReference type="EMBL" id="KGF56838.1"/>
    </source>
</evidence>
<dbReference type="RefSeq" id="WP_044938918.1">
    <property type="nucleotide sequence ID" value="NZ_KN174161.1"/>
</dbReference>
<evidence type="ECO:0000256" key="1">
    <source>
        <dbReference type="ARBA" id="ARBA00023015"/>
    </source>
</evidence>
<feature type="domain" description="HTH araC/xylS-type" evidence="4">
    <location>
        <begin position="11"/>
        <end position="109"/>
    </location>
</feature>
<keyword evidence="6" id="KW-1185">Reference proteome</keyword>
<dbReference type="SUPFAM" id="SSF46689">
    <property type="entry name" value="Homeodomain-like"/>
    <property type="match status" value="2"/>
</dbReference>
<dbReference type="Pfam" id="PF12833">
    <property type="entry name" value="HTH_18"/>
    <property type="match status" value="1"/>
</dbReference>
<protein>
    <recommendedName>
        <fullName evidence="4">HTH araC/xylS-type domain-containing protein</fullName>
    </recommendedName>
</protein>
<comment type="caution">
    <text evidence="5">The sequence shown here is derived from an EMBL/GenBank/DDBJ whole genome shotgun (WGS) entry which is preliminary data.</text>
</comment>
<dbReference type="Proteomes" id="UP000029585">
    <property type="component" value="Unassembled WGS sequence"/>
</dbReference>
<evidence type="ECO:0000256" key="3">
    <source>
        <dbReference type="ARBA" id="ARBA00023163"/>
    </source>
</evidence>
<name>A0A096BBU8_FLAPL</name>
<reference evidence="5 6" key="1">
    <citation type="submission" date="2011-08" db="EMBL/GenBank/DDBJ databases">
        <title>The Genome Sequence of Clostridium orbiscindens 1_3_50AFAA.</title>
        <authorList>
            <consortium name="The Broad Institute Genome Sequencing Platform"/>
            <person name="Earl A."/>
            <person name="Ward D."/>
            <person name="Feldgarden M."/>
            <person name="Gevers D."/>
            <person name="Daigneault M."/>
            <person name="Strauss J."/>
            <person name="Allen-Vercoe E."/>
            <person name="Young S.K."/>
            <person name="Zeng Q."/>
            <person name="Gargeya S."/>
            <person name="Fitzgerald M."/>
            <person name="Haas B."/>
            <person name="Abouelleil A."/>
            <person name="Alvarado L."/>
            <person name="Arachchi H.M."/>
            <person name="Berlin A."/>
            <person name="Brown A."/>
            <person name="Chapman S.B."/>
            <person name="Chen Z."/>
            <person name="Dunbar C."/>
            <person name="Freedman E."/>
            <person name="Gearin G."/>
            <person name="Gellesch M."/>
            <person name="Goldberg J."/>
            <person name="Griggs A."/>
            <person name="Gujja S."/>
            <person name="Heiman D."/>
            <person name="Howarth C."/>
            <person name="Larson L."/>
            <person name="Lui A."/>
            <person name="MacDonald P.J.P."/>
            <person name="Montmayeur A."/>
            <person name="Murphy C."/>
            <person name="Neiman D."/>
            <person name="Pearson M."/>
            <person name="Priest M."/>
            <person name="Roberts A."/>
            <person name="Saif S."/>
            <person name="Shea T."/>
            <person name="Shenoy N."/>
            <person name="Sisk P."/>
            <person name="Stolte C."/>
            <person name="Sykes S."/>
            <person name="Wortman J."/>
            <person name="Nusbaum C."/>
            <person name="Birren B."/>
        </authorList>
    </citation>
    <scope>NUCLEOTIDE SEQUENCE [LARGE SCALE GENOMIC DNA]</scope>
    <source>
        <strain evidence="5 6">1_3_50AFAA</strain>
    </source>
</reference>
<gene>
    <name evidence="5" type="ORF">HMPREF9460_00666</name>
</gene>
<dbReference type="InterPro" id="IPR020449">
    <property type="entry name" value="Tscrpt_reg_AraC-type_HTH"/>
</dbReference>